<feature type="chain" id="PRO_5016781348" evidence="1">
    <location>
        <begin position="17"/>
        <end position="147"/>
    </location>
</feature>
<feature type="signal peptide" evidence="1">
    <location>
        <begin position="1"/>
        <end position="16"/>
    </location>
</feature>
<protein>
    <submittedName>
        <fullName evidence="2">Uncharacterized protein</fullName>
    </submittedName>
</protein>
<sequence>MRFLLAFALMVIGLMAMPMGTDIDRRSSPKTIGTKIMESLDGIRFEDNVDNLVNKTRVHQWQQCELNLRTGSIDNVVDKITTIFTEPVEKIAPSGRKISTFSKLFGPVIGMFSHSSKTKRFLQQDPFGNQLDGKPLFLKITVNQSPT</sequence>
<organism evidence="2 3">
    <name type="scientific">Blumeria hordei</name>
    <name type="common">Barley powdery mildew</name>
    <name type="synonym">Blumeria graminis f. sp. hordei</name>
    <dbReference type="NCBI Taxonomy" id="2867405"/>
    <lineage>
        <taxon>Eukaryota</taxon>
        <taxon>Fungi</taxon>
        <taxon>Dikarya</taxon>
        <taxon>Ascomycota</taxon>
        <taxon>Pezizomycotina</taxon>
        <taxon>Leotiomycetes</taxon>
        <taxon>Erysiphales</taxon>
        <taxon>Erysiphaceae</taxon>
        <taxon>Blumeria</taxon>
    </lineage>
</organism>
<dbReference type="EMBL" id="UNSH01000072">
    <property type="protein sequence ID" value="SZF05104.1"/>
    <property type="molecule type" value="Genomic_DNA"/>
</dbReference>
<evidence type="ECO:0000256" key="1">
    <source>
        <dbReference type="SAM" id="SignalP"/>
    </source>
</evidence>
<name>A0A383UXL6_BLUHO</name>
<dbReference type="Proteomes" id="UP000275772">
    <property type="component" value="Unassembled WGS sequence"/>
</dbReference>
<dbReference type="AlphaFoldDB" id="A0A383UXL6"/>
<evidence type="ECO:0000313" key="2">
    <source>
        <dbReference type="EMBL" id="SZF05104.1"/>
    </source>
</evidence>
<dbReference type="VEuPathDB" id="FungiDB:BLGHR1_15904"/>
<evidence type="ECO:0000313" key="3">
    <source>
        <dbReference type="Proteomes" id="UP000275772"/>
    </source>
</evidence>
<accession>A0A383UXL6</accession>
<keyword evidence="1" id="KW-0732">Signal</keyword>
<gene>
    <name evidence="2" type="ORF">BLGHR1_15904</name>
</gene>
<reference evidence="2 3" key="1">
    <citation type="submission" date="2017-11" db="EMBL/GenBank/DDBJ databases">
        <authorList>
            <person name="Kracher B."/>
        </authorList>
    </citation>
    <scope>NUCLEOTIDE SEQUENCE [LARGE SCALE GENOMIC DNA]</scope>
    <source>
        <strain evidence="2 3">RACE1</strain>
    </source>
</reference>
<proteinExistence type="predicted"/>